<dbReference type="EMBL" id="RCZI01000008">
    <property type="protein sequence ID" value="TPG23637.1"/>
    <property type="molecule type" value="Genomic_DNA"/>
</dbReference>
<keyword evidence="1 3" id="KW-0597">Phosphoprotein</keyword>
<dbReference type="SUPFAM" id="SSF52172">
    <property type="entry name" value="CheY-like"/>
    <property type="match status" value="1"/>
</dbReference>
<organism evidence="6 7">
    <name type="scientific">Variovorax guangxiensis</name>
    <dbReference type="NCBI Taxonomy" id="1775474"/>
    <lineage>
        <taxon>Bacteria</taxon>
        <taxon>Pseudomonadati</taxon>
        <taxon>Pseudomonadota</taxon>
        <taxon>Betaproteobacteria</taxon>
        <taxon>Burkholderiales</taxon>
        <taxon>Comamonadaceae</taxon>
        <taxon>Variovorax</taxon>
    </lineage>
</organism>
<dbReference type="GO" id="GO:0006355">
    <property type="term" value="P:regulation of DNA-templated transcription"/>
    <property type="evidence" value="ECO:0007669"/>
    <property type="project" value="InterPro"/>
</dbReference>
<evidence type="ECO:0000256" key="2">
    <source>
        <dbReference type="ARBA" id="ARBA00023125"/>
    </source>
</evidence>
<dbReference type="Gene3D" id="3.40.50.2300">
    <property type="match status" value="1"/>
</dbReference>
<feature type="domain" description="HTH luxR-type" evidence="4">
    <location>
        <begin position="130"/>
        <end position="195"/>
    </location>
</feature>
<evidence type="ECO:0000259" key="4">
    <source>
        <dbReference type="PROSITE" id="PS50043"/>
    </source>
</evidence>
<dbReference type="Gene3D" id="1.10.10.10">
    <property type="entry name" value="Winged helix-like DNA-binding domain superfamily/Winged helix DNA-binding domain"/>
    <property type="match status" value="1"/>
</dbReference>
<dbReference type="PANTHER" id="PTHR45566:SF1">
    <property type="entry name" value="HTH-TYPE TRANSCRIPTIONAL REGULATOR YHJB-RELATED"/>
    <property type="match status" value="1"/>
</dbReference>
<dbReference type="SMART" id="SM00448">
    <property type="entry name" value="REC"/>
    <property type="match status" value="1"/>
</dbReference>
<evidence type="ECO:0000259" key="5">
    <source>
        <dbReference type="PROSITE" id="PS50110"/>
    </source>
</evidence>
<dbReference type="PROSITE" id="PS50110">
    <property type="entry name" value="RESPONSE_REGULATORY"/>
    <property type="match status" value="1"/>
</dbReference>
<feature type="modified residue" description="4-aspartylphosphate" evidence="3">
    <location>
        <position position="54"/>
    </location>
</feature>
<dbReference type="RefSeq" id="WP_140844927.1">
    <property type="nucleotide sequence ID" value="NZ_RCZI01000008.1"/>
</dbReference>
<dbReference type="CDD" id="cd17535">
    <property type="entry name" value="REC_NarL-like"/>
    <property type="match status" value="1"/>
</dbReference>
<dbReference type="OrthoDB" id="3374006at2"/>
<dbReference type="GO" id="GO:0000160">
    <property type="term" value="P:phosphorelay signal transduction system"/>
    <property type="evidence" value="ECO:0007669"/>
    <property type="project" value="InterPro"/>
</dbReference>
<keyword evidence="2 6" id="KW-0238">DNA-binding</keyword>
<feature type="domain" description="Response regulatory" evidence="5">
    <location>
        <begin position="2"/>
        <end position="119"/>
    </location>
</feature>
<evidence type="ECO:0000313" key="6">
    <source>
        <dbReference type="EMBL" id="TPG23637.1"/>
    </source>
</evidence>
<evidence type="ECO:0000313" key="7">
    <source>
        <dbReference type="Proteomes" id="UP000319212"/>
    </source>
</evidence>
<dbReference type="GO" id="GO:0003677">
    <property type="term" value="F:DNA binding"/>
    <property type="evidence" value="ECO:0007669"/>
    <property type="project" value="UniProtKB-KW"/>
</dbReference>
<reference evidence="6 7" key="1">
    <citation type="journal article" date="2019" name="Environ. Microbiol.">
        <title>Species interactions and distinct microbial communities in high Arctic permafrost affected cryosols are associated with the CH4 and CO2 gas fluxes.</title>
        <authorList>
            <person name="Altshuler I."/>
            <person name="Hamel J."/>
            <person name="Turney S."/>
            <person name="Magnuson E."/>
            <person name="Levesque R."/>
            <person name="Greer C."/>
            <person name="Whyte L.G."/>
        </authorList>
    </citation>
    <scope>NUCLEOTIDE SEQUENCE [LARGE SCALE GENOMIC DNA]</scope>
    <source>
        <strain evidence="6 7">S06.C</strain>
    </source>
</reference>
<dbReference type="PROSITE" id="PS50043">
    <property type="entry name" value="HTH_LUXR_2"/>
    <property type="match status" value="1"/>
</dbReference>
<dbReference type="Pfam" id="PF00196">
    <property type="entry name" value="GerE"/>
    <property type="match status" value="1"/>
</dbReference>
<dbReference type="CDD" id="cd06170">
    <property type="entry name" value="LuxR_C_like"/>
    <property type="match status" value="1"/>
</dbReference>
<dbReference type="AlphaFoldDB" id="A0A502DD90"/>
<dbReference type="Pfam" id="PF00072">
    <property type="entry name" value="Response_reg"/>
    <property type="match status" value="1"/>
</dbReference>
<dbReference type="PANTHER" id="PTHR45566">
    <property type="entry name" value="HTH-TYPE TRANSCRIPTIONAL REGULATOR YHJB-RELATED"/>
    <property type="match status" value="1"/>
</dbReference>
<sequence>MSIYVIDDHPLMRDAIVMVLRRLRPAENIVELERLDKLTSAVKQHGMPDLFCLDLKLPDTTGCSGVIAVKQIYPDVPIAVYSASPAADMEEACIEAGADTYIEKSASSAELTAVLRGLLMADAEAEESLAASTNSKLSKRQTQLIAMLDKGMSNRDIATELEISEHTVKVHLWRLFRRLGVKSRTQALHHARNHGLLSTSGSA</sequence>
<gene>
    <name evidence="6" type="ORF">EAH82_19795</name>
</gene>
<proteinExistence type="predicted"/>
<dbReference type="SUPFAM" id="SSF46894">
    <property type="entry name" value="C-terminal effector domain of the bipartite response regulators"/>
    <property type="match status" value="1"/>
</dbReference>
<dbReference type="InterPro" id="IPR001789">
    <property type="entry name" value="Sig_transdc_resp-reg_receiver"/>
</dbReference>
<name>A0A502DD90_9BURK</name>
<dbReference type="InterPro" id="IPR051015">
    <property type="entry name" value="EvgA-like"/>
</dbReference>
<dbReference type="InterPro" id="IPR011006">
    <property type="entry name" value="CheY-like_superfamily"/>
</dbReference>
<protein>
    <submittedName>
        <fullName evidence="6">DNA-binding response regulator</fullName>
    </submittedName>
</protein>
<dbReference type="InterPro" id="IPR058245">
    <property type="entry name" value="NreC/VraR/RcsB-like_REC"/>
</dbReference>
<dbReference type="InterPro" id="IPR016032">
    <property type="entry name" value="Sig_transdc_resp-reg_C-effctor"/>
</dbReference>
<dbReference type="PRINTS" id="PR00038">
    <property type="entry name" value="HTHLUXR"/>
</dbReference>
<comment type="caution">
    <text evidence="6">The sequence shown here is derived from an EMBL/GenBank/DDBJ whole genome shotgun (WGS) entry which is preliminary data.</text>
</comment>
<dbReference type="Proteomes" id="UP000319212">
    <property type="component" value="Unassembled WGS sequence"/>
</dbReference>
<dbReference type="InterPro" id="IPR000792">
    <property type="entry name" value="Tscrpt_reg_LuxR_C"/>
</dbReference>
<dbReference type="SMART" id="SM00421">
    <property type="entry name" value="HTH_LUXR"/>
    <property type="match status" value="1"/>
</dbReference>
<evidence type="ECO:0000256" key="3">
    <source>
        <dbReference type="PROSITE-ProRule" id="PRU00169"/>
    </source>
</evidence>
<dbReference type="InterPro" id="IPR036388">
    <property type="entry name" value="WH-like_DNA-bd_sf"/>
</dbReference>
<evidence type="ECO:0000256" key="1">
    <source>
        <dbReference type="ARBA" id="ARBA00022553"/>
    </source>
</evidence>
<accession>A0A502DD90</accession>
<dbReference type="PROSITE" id="PS00622">
    <property type="entry name" value="HTH_LUXR_1"/>
    <property type="match status" value="1"/>
</dbReference>